<evidence type="ECO:0000256" key="1">
    <source>
        <dbReference type="SAM" id="MobiDB-lite"/>
    </source>
</evidence>
<reference evidence="2 3" key="1">
    <citation type="submission" date="2018-05" db="EMBL/GenBank/DDBJ databases">
        <title>Draft genome sequence of Scytalidium lignicola DSM 105466, a ubiquitous saprotrophic fungus.</title>
        <authorList>
            <person name="Buettner E."/>
            <person name="Gebauer A.M."/>
            <person name="Hofrichter M."/>
            <person name="Liers C."/>
            <person name="Kellner H."/>
        </authorList>
    </citation>
    <scope>NUCLEOTIDE SEQUENCE [LARGE SCALE GENOMIC DNA]</scope>
    <source>
        <strain evidence="2 3">DSM 105466</strain>
    </source>
</reference>
<evidence type="ECO:0000313" key="3">
    <source>
        <dbReference type="Proteomes" id="UP000258309"/>
    </source>
</evidence>
<protein>
    <submittedName>
        <fullName evidence="2">Uncharacterized protein</fullName>
    </submittedName>
</protein>
<gene>
    <name evidence="2" type="ORF">B7463_g3298</name>
</gene>
<keyword evidence="3" id="KW-1185">Reference proteome</keyword>
<dbReference type="EMBL" id="NCSJ02000042">
    <property type="protein sequence ID" value="RFU33055.1"/>
    <property type="molecule type" value="Genomic_DNA"/>
</dbReference>
<dbReference type="AlphaFoldDB" id="A0A3E2HIC0"/>
<feature type="region of interest" description="Disordered" evidence="1">
    <location>
        <begin position="122"/>
        <end position="159"/>
    </location>
</feature>
<sequence>MNDQERAAGPIAFDSSARTKSSEQISSGIDTRQTIGDGEQGPSSYYMPIQIESTSRGRPARMSEYFVPKEGIDREVITADICRYLGNDALVWPGPSYRTNQARSIIADLKVDSERWEAERRQMTSSGWSISENIDRPQRTTPDKATSSTIGPSPTTYGQRRVYGSQLHQRNPMVQTADAFYVDSRGVHNPPTDMQFTTGGDWVVELQRNDLTPRTPLGGYHPPAAQ</sequence>
<name>A0A3E2HIC0_SCYLI</name>
<feature type="region of interest" description="Disordered" evidence="1">
    <location>
        <begin position="1"/>
        <end position="46"/>
    </location>
</feature>
<feature type="compositionally biased region" description="Basic and acidic residues" evidence="1">
    <location>
        <begin position="133"/>
        <end position="142"/>
    </location>
</feature>
<feature type="non-terminal residue" evidence="2">
    <location>
        <position position="226"/>
    </location>
</feature>
<dbReference type="STRING" id="5539.A0A3E2HIC0"/>
<dbReference type="OrthoDB" id="4146887at2759"/>
<feature type="compositionally biased region" description="Polar residues" evidence="1">
    <location>
        <begin position="16"/>
        <end position="34"/>
    </location>
</feature>
<proteinExistence type="predicted"/>
<dbReference type="Proteomes" id="UP000258309">
    <property type="component" value="Unassembled WGS sequence"/>
</dbReference>
<organism evidence="2 3">
    <name type="scientific">Scytalidium lignicola</name>
    <name type="common">Hyphomycete</name>
    <dbReference type="NCBI Taxonomy" id="5539"/>
    <lineage>
        <taxon>Eukaryota</taxon>
        <taxon>Fungi</taxon>
        <taxon>Dikarya</taxon>
        <taxon>Ascomycota</taxon>
        <taxon>Pezizomycotina</taxon>
        <taxon>Leotiomycetes</taxon>
        <taxon>Leotiomycetes incertae sedis</taxon>
        <taxon>Scytalidium</taxon>
    </lineage>
</organism>
<feature type="compositionally biased region" description="Polar residues" evidence="1">
    <location>
        <begin position="123"/>
        <end position="132"/>
    </location>
</feature>
<feature type="compositionally biased region" description="Polar residues" evidence="1">
    <location>
        <begin position="143"/>
        <end position="158"/>
    </location>
</feature>
<dbReference type="PANTHER" id="PTHR39609:SF1">
    <property type="entry name" value="RFEG"/>
    <property type="match status" value="1"/>
</dbReference>
<accession>A0A3E2HIC0</accession>
<feature type="non-terminal residue" evidence="2">
    <location>
        <position position="1"/>
    </location>
</feature>
<dbReference type="PANTHER" id="PTHR39609">
    <property type="entry name" value="RFEG-RELATED"/>
    <property type="match status" value="1"/>
</dbReference>
<evidence type="ECO:0000313" key="2">
    <source>
        <dbReference type="EMBL" id="RFU33055.1"/>
    </source>
</evidence>
<comment type="caution">
    <text evidence="2">The sequence shown here is derived from an EMBL/GenBank/DDBJ whole genome shotgun (WGS) entry which is preliminary data.</text>
</comment>